<dbReference type="InterPro" id="IPR050643">
    <property type="entry name" value="Periplasmic_pilus_chap"/>
</dbReference>
<name>A0A6N7LWC9_9GAMM</name>
<dbReference type="EMBL" id="WIRE01000002">
    <property type="protein sequence ID" value="MQX54573.1"/>
    <property type="molecule type" value="Genomic_DNA"/>
</dbReference>
<organism evidence="2 3">
    <name type="scientific">Alcanivorax sediminis</name>
    <dbReference type="NCBI Taxonomy" id="2663008"/>
    <lineage>
        <taxon>Bacteria</taxon>
        <taxon>Pseudomonadati</taxon>
        <taxon>Pseudomonadota</taxon>
        <taxon>Gammaproteobacteria</taxon>
        <taxon>Oceanospirillales</taxon>
        <taxon>Alcanivoracaceae</taxon>
        <taxon>Alcanivorax</taxon>
    </lineage>
</organism>
<dbReference type="InterPro" id="IPR013783">
    <property type="entry name" value="Ig-like_fold"/>
</dbReference>
<feature type="domain" description="Pili assembly chaperone N-terminal" evidence="1">
    <location>
        <begin position="28"/>
        <end position="141"/>
    </location>
</feature>
<dbReference type="PANTHER" id="PTHR30251:SF4">
    <property type="entry name" value="SLR1668 PROTEIN"/>
    <property type="match status" value="1"/>
</dbReference>
<dbReference type="InterPro" id="IPR008962">
    <property type="entry name" value="PapD-like_sf"/>
</dbReference>
<evidence type="ECO:0000259" key="1">
    <source>
        <dbReference type="Pfam" id="PF00345"/>
    </source>
</evidence>
<dbReference type="PANTHER" id="PTHR30251">
    <property type="entry name" value="PILUS ASSEMBLY CHAPERONE"/>
    <property type="match status" value="1"/>
</dbReference>
<protein>
    <submittedName>
        <fullName evidence="2">Fimbria/pilus periplasmic chaperone</fullName>
    </submittedName>
</protein>
<dbReference type="Proteomes" id="UP000469421">
    <property type="component" value="Unassembled WGS sequence"/>
</dbReference>
<dbReference type="Pfam" id="PF00345">
    <property type="entry name" value="PapD_N"/>
    <property type="match status" value="1"/>
</dbReference>
<gene>
    <name evidence="2" type="ORF">GFN93_15070</name>
</gene>
<comment type="caution">
    <text evidence="2">The sequence shown here is derived from an EMBL/GenBank/DDBJ whole genome shotgun (WGS) entry which is preliminary data.</text>
</comment>
<evidence type="ECO:0000313" key="3">
    <source>
        <dbReference type="Proteomes" id="UP000469421"/>
    </source>
</evidence>
<dbReference type="AlphaFoldDB" id="A0A6N7LWC9"/>
<dbReference type="InterPro" id="IPR016147">
    <property type="entry name" value="Pili_assmbl_chaperone_N"/>
</dbReference>
<proteinExistence type="predicted"/>
<dbReference type="GO" id="GO:0071555">
    <property type="term" value="P:cell wall organization"/>
    <property type="evidence" value="ECO:0007669"/>
    <property type="project" value="InterPro"/>
</dbReference>
<reference evidence="2 3" key="1">
    <citation type="submission" date="2019-10" db="EMBL/GenBank/DDBJ databases">
        <title>Alcanivorax sp.PA15-N-34 draft genome sequence.</title>
        <authorList>
            <person name="Liao X."/>
            <person name="Shao Z."/>
        </authorList>
    </citation>
    <scope>NUCLEOTIDE SEQUENCE [LARGE SCALE GENOMIC DNA]</scope>
    <source>
        <strain evidence="2 3">PA15-N-34</strain>
    </source>
</reference>
<dbReference type="SUPFAM" id="SSF49354">
    <property type="entry name" value="PapD-like"/>
    <property type="match status" value="1"/>
</dbReference>
<evidence type="ECO:0000313" key="2">
    <source>
        <dbReference type="EMBL" id="MQX54573.1"/>
    </source>
</evidence>
<keyword evidence="3" id="KW-1185">Reference proteome</keyword>
<dbReference type="Gene3D" id="2.60.40.10">
    <property type="entry name" value="Immunoglobulins"/>
    <property type="match status" value="1"/>
</dbReference>
<dbReference type="GO" id="GO:0030288">
    <property type="term" value="C:outer membrane-bounded periplasmic space"/>
    <property type="evidence" value="ECO:0007669"/>
    <property type="project" value="InterPro"/>
</dbReference>
<sequence length="234" mass="26092">MMSRLNTFFLCALLTGLSPLLWAGQLTVAPLTMKMTPTQPNATYKLTNGSSQESFYQLQLFAWEEKDGKTRLLKQDDLIVSPPVTLIPGNGEQLVRIIRQRPTQSENEKSYRLIVSEVPDTESPQGANLKVLLRMSLPVFVGSEGKEYALDAYYKDGILRVRNTGSKHARLSDVFWMNQSSDKKYEIQKGLLGYALPGSELHLPVEKAPPQGAIKFFSATINGQSQTILIEDSP</sequence>
<accession>A0A6N7LWC9</accession>
<dbReference type="RefSeq" id="WP_153502146.1">
    <property type="nucleotide sequence ID" value="NZ_WIRE01000002.1"/>
</dbReference>